<feature type="transmembrane region" description="Helical" evidence="3">
    <location>
        <begin position="537"/>
        <end position="562"/>
    </location>
</feature>
<dbReference type="AlphaFoldDB" id="A0A2D0KQG9"/>
<comment type="caution">
    <text evidence="5">The sequence shown here is derived from an EMBL/GenBank/DDBJ whole genome shotgun (WGS) entry which is preliminary data.</text>
</comment>
<keyword evidence="3" id="KW-1133">Transmembrane helix</keyword>
<dbReference type="Pfam" id="PF10145">
    <property type="entry name" value="PhageMin_Tail"/>
    <property type="match status" value="1"/>
</dbReference>
<evidence type="ECO:0000259" key="4">
    <source>
        <dbReference type="Pfam" id="PF10145"/>
    </source>
</evidence>
<reference evidence="5 6" key="1">
    <citation type="journal article" date="2017" name="Nat. Microbiol.">
        <title>Natural product diversity associated with the nematode symbionts Photorhabdus and Xenorhabdus.</title>
        <authorList>
            <person name="Tobias N.J."/>
            <person name="Wolff H."/>
            <person name="Djahanschiri B."/>
            <person name="Grundmann F."/>
            <person name="Kronenwerth M."/>
            <person name="Shi Y.M."/>
            <person name="Simonyi S."/>
            <person name="Grun P."/>
            <person name="Shapiro-Ilan D."/>
            <person name="Pidot S.J."/>
            <person name="Stinear T.P."/>
            <person name="Ebersberger I."/>
            <person name="Bode H.B."/>
        </authorList>
    </citation>
    <scope>NUCLEOTIDE SEQUENCE [LARGE SCALE GENOMIC DNA]</scope>
    <source>
        <strain evidence="5 6">DSM 17904</strain>
    </source>
</reference>
<feature type="region of interest" description="Disordered" evidence="2">
    <location>
        <begin position="942"/>
        <end position="963"/>
    </location>
</feature>
<accession>A0A2D0KQG9</accession>
<protein>
    <submittedName>
        <fullName evidence="5">PblA</fullName>
    </submittedName>
</protein>
<gene>
    <name evidence="5" type="ORF">Xsto_01821</name>
</gene>
<dbReference type="EMBL" id="NJAJ01000014">
    <property type="protein sequence ID" value="PHM65669.1"/>
    <property type="molecule type" value="Genomic_DNA"/>
</dbReference>
<dbReference type="Gene3D" id="1.20.120.20">
    <property type="entry name" value="Apolipoprotein"/>
    <property type="match status" value="1"/>
</dbReference>
<feature type="compositionally biased region" description="Basic and acidic residues" evidence="2">
    <location>
        <begin position="135"/>
        <end position="144"/>
    </location>
</feature>
<dbReference type="InterPro" id="IPR010090">
    <property type="entry name" value="Phage_tape_meas"/>
</dbReference>
<proteinExistence type="predicted"/>
<feature type="region of interest" description="Disordered" evidence="2">
    <location>
        <begin position="108"/>
        <end position="146"/>
    </location>
</feature>
<sequence>MSDRNLRLQVVLNAVDKLTRPFSSAQETNKRLAETIKQSRQQLRELNQQAGKIDGFRKTKRQLADAEQAYQRASERVTALSRAFNATANPTQTQIRQLQQAKNAASKLKDKTQSLSQSLQRQRDALRESGISTHRLGEAQRRINGDISRTTGALERQQQQLERLRQQEQRMAAAKSRYQKMKDVRNQVATTGAAATAAGVGTLYSAKRVMMPGYDFEVGMSKVQALTRLDNNSPELKKLREQARELGKSTQFTANQVAQGQSFYAMAGFNPDQIRKAMPGTLSMSLAGDTDLATTADIGSNILTGFKLKSDDMGRVSDVLVGAFTRSNTNLTMLGETMKYVAPVAAGLGVDIETAAAATGKLGDAGIQGSMAGTALRSILGRLAEPPTAAAKALKKLSIQTKDAKGNLRALPDILTELNAKTAKMGNAERAGIFKAIAGEEAFSALSVLADQAGSGELQKLTKELKNAQGEAKKVADTMTNNLDGDLKALSSAWEDLGIQIFGGVDSPLRGITKRITRIISKTGEWMKANPELTKTLTMVGIGLGVILTLFGAITLALAALLGPLVMVRFGLSVLGIKGAGSMGRLRKGASQLGKGLIWMSQKGMTGIKLLGKGMQWMGKRGLAGAKLLGKGMLWMGKMSLAGLKLLGRGLLFLGKGIMWLGRLMLMNPILLVISLIALGAYLIWKNWDKLGPWFKQLWDNISEYVSTAWQNIKQKISGKWEEIKQDTRNKWDGIKKTISDKWNEIVEDTKKLPEKFKQFGTEIIEKLINGIKEKWKSLKQSIANLGTELKDAITPDFMKTQTAKPDVKQALDAYHNTNNANPMAGFFGAFDRGGAIPAGKFGLVGEHGPELINGPVRVTSRRQTAALASMAAAALSMGVSTVSAQPAPLHPYSLPATQYQNAGLTVNHSTQHSDRPAYEIHIHPTPAQSAQDIAQAVARELDRREQQRRARARSAFADREEF</sequence>
<keyword evidence="1" id="KW-1188">Viral release from host cell</keyword>
<dbReference type="SUPFAM" id="SSF58113">
    <property type="entry name" value="Apolipoprotein A-I"/>
    <property type="match status" value="1"/>
</dbReference>
<dbReference type="NCBIfam" id="TIGR01760">
    <property type="entry name" value="tape_meas_TP901"/>
    <property type="match status" value="1"/>
</dbReference>
<feature type="transmembrane region" description="Helical" evidence="3">
    <location>
        <begin position="666"/>
        <end position="685"/>
    </location>
</feature>
<keyword evidence="3" id="KW-0812">Transmembrane</keyword>
<keyword evidence="6" id="KW-1185">Reference proteome</keyword>
<evidence type="ECO:0000256" key="2">
    <source>
        <dbReference type="SAM" id="MobiDB-lite"/>
    </source>
</evidence>
<keyword evidence="3" id="KW-0472">Membrane</keyword>
<dbReference type="RefSeq" id="WP_099124820.1">
    <property type="nucleotide sequence ID" value="NZ_CAWNRH010000046.1"/>
</dbReference>
<feature type="domain" description="Phage tail tape measure protein" evidence="4">
    <location>
        <begin position="240"/>
        <end position="439"/>
    </location>
</feature>
<evidence type="ECO:0000313" key="5">
    <source>
        <dbReference type="EMBL" id="PHM65669.1"/>
    </source>
</evidence>
<evidence type="ECO:0000256" key="3">
    <source>
        <dbReference type="SAM" id="Phobius"/>
    </source>
</evidence>
<evidence type="ECO:0000256" key="1">
    <source>
        <dbReference type="ARBA" id="ARBA00022612"/>
    </source>
</evidence>
<dbReference type="Proteomes" id="UP000222366">
    <property type="component" value="Unassembled WGS sequence"/>
</dbReference>
<evidence type="ECO:0000313" key="6">
    <source>
        <dbReference type="Proteomes" id="UP000222366"/>
    </source>
</evidence>
<dbReference type="PANTHER" id="PTHR37813">
    <property type="entry name" value="FELS-2 PROPHAGE PROTEIN"/>
    <property type="match status" value="1"/>
</dbReference>
<organism evidence="5 6">
    <name type="scientific">Xenorhabdus stockiae</name>
    <dbReference type="NCBI Taxonomy" id="351614"/>
    <lineage>
        <taxon>Bacteria</taxon>
        <taxon>Pseudomonadati</taxon>
        <taxon>Pseudomonadota</taxon>
        <taxon>Gammaproteobacteria</taxon>
        <taxon>Enterobacterales</taxon>
        <taxon>Morganellaceae</taxon>
        <taxon>Xenorhabdus</taxon>
    </lineage>
</organism>
<dbReference type="PANTHER" id="PTHR37813:SF1">
    <property type="entry name" value="FELS-2 PROPHAGE PROTEIN"/>
    <property type="match status" value="1"/>
</dbReference>
<name>A0A2D0KQG9_9GAMM</name>